<sequence>MAPRLPLACRRPAAGHSARFHCDGAPMATSLHSTPSRQVGRTGLNLWMDPGIGPLAIGPLSPGATPHVGSTWNVAPARSSAGDPRAPPAPARCALCATMQLPWQGSQGANHGPLLPTSASNSVPTISGFAQDSDGDRPPSRPRHVRTTSAHARSVADEFSYMTPSEAGAQLRTSLTQGLTPTEALTRLGEYGPNEIPHEDPEPLWLRFVKQFQEPLIVLLLVSAGTSLLLGNMDDAVSITVAVTIVVTVGFVQEYRSEQSIEALNHLVPNHAHLVRGGPAKPQGTPKASSWPPAALDGADGSLSPGLKTPAEDVLDATSAKVMAGQLVPGDLVLFTTGDRIPADIRVTKAADLTIDESNLTGETDPVRVTTEARSRRINALGISHVQLPRPSTLAPGDGQGDHANNSTHNIAYMGTLVKSGYGQGIVFATGGSTHFGTIATSVTGTESPRSPLQLSMDDLGSQLSKASFAVIALISLVGWLQGKGLLEIFTISISLAVAAIPEGLPIIVTVTLALGVHRMARHNAIVRRMPKVETLGSVNVVCTDKTGTLTTNHMTTSEMWCFGAGGAFDVVSDAESLENKVSQASMRILRIGNIANNARLAQKYTDNGAAATAVLSSTIGREDAAPYTRWVGQPTDVAMLDLLDKFNEHDARESVGPRVTEIPFSSERKWMGVTIGSDAKGDKEYAYMKGSIEKVLAACDTYLERDGREIVLDSSRRQEALAAAETMAAKGLRVLAFASGPVNRLAKGRSTPGAHRSGTPGQEGSGSPLPGSDDAYRDLTFAGLVGMSDPPRPGVARSIRRLMRGGVKVIMITGDAETTALAIGKQLGMTIAAPSHHGTSQSTVKSVLRGDEVDQMSEQDLAQALQHTTIFARTNPDHKLKIIRALQSRGDIVAMTGDGVNDAPALKKADIGISMGRHGTDVAKEAADMILTDDDFSTILHAIEEGKGIFNNIQNFLTFQLSTSAAGLSLVFLCTCFGFRTPLNAMQILWINIIMDGPPAQSLGVEKVDPDVMNRPPRNRGDPVLTRAVLMRVLTSASIIMIGTMLIYSREMLADGQVTRRDTTMTFTCFVFFDMFNALSCRSESKSIFRGEMGLFANNLFNWAVSLSLVCQLLVIYMPWLQEVFQTEALGFGDLVRLVALCSTVFWADELRKYLKYGKRRLGSGYSQALRQQLPRFRNDDRKQAGSYAPLGLAFSSPMSSLSNGVAIRSSHENHAVTGTQATPPAAPTVQDASNAEQLRAALAALHERETAITARLDALVASQADLSRDLGRLDLLRAGLGAQVIAARSVGNEMLSSASETAGRLSGRVKQLDLEKSRVEDTLGVVEQVAELKACVNGVVGSMGAPQDWEAAAGYLSRASKVPEEIARGAFAASIVPSVEVPDPPWVTLEGARESLCGLFLREFDKAASDGDGTKVTRFFKLFPLIGRADVGLDVYGRYVCQGVAGTARATLKDSIGGNNRKEGFFYANALTKLFEHIAQIVEGHGGLVERHYGTGKMVRVIERLQMEADVQGGIILDTWSDERGVDRKLTDVKSYPFSFLVQSFLPQPPRGGTPRVNSPAVGAGNNPRNSEDEGVNMKEVDGLLSEIAVMLGRWSLYTRFLSGKCMEPGTEDNTLVIPDLLVKSNLYRKVSSKLSSPYNVMTTFFFRRSVEKAFQLDEYPSGLSLSLNKHLEGNAPYIILAVDDVMYIANTVIQKTLSTSQRDVITAVLPTVGRVLESDFVGMMQRKMRDESYPKAIIQGGFPPEDKIIQFIVLINSLDVANEYLQRIIGGRIVPAEGQAGAVTLHPSLKDSFPFDRDVGLVAKALQTLETAVVSKSTELLNEGIQVLFNQVVKARLRPVLSDTFRDADYTLTEEELSEMAQQNDETEEDLMDQVRRRFEHGWDQLMKALARLMTSGTYSHLLDLTARYLSRLLEKRILSYGGKTTGFGAVRMERDFTGIVDTVSRGDYVVREAFARVTQLLMVANMEDDEWEELQAEGEGEGESGIEWVLSEEERRRARSLVGAHFRRLSKLAHAHLPRLTSPVFIRRLSLPRPLSTTARLRLPSNPAAAAMETRVVPVPTRNPLGRFSDDAGKGGLARLDEWRINRDDNDNGTALAALEPAAEYLGASDTPVAFPTETVYGLGADATRSGSVRGIYAAKGRPSDNPLIVHVADLRMLRALLRHGDRGAHGEEHNNNSNENGVDDDVIPARYKPLLERFWPGPLTILLPNPTPSPLAPEVTAGLPTFGVRMPSSQLALTLIKLAGVPLAAPSANASTKPSPTAARHVLDDLDGRIELILDGGACDVGVESTVVDGLCDPPVVLRPGGVGMDELRSCPGWEGVVKAYKDQSEEGNNKAAPRAPGMKYKHYSPKARVVLYEASCGEGGAGVTAADAEDAAARLTSNGDATSQTNGHPFRRVGVIRTKRWKPAAGIRCDDLRLEEDHAEAQPQAETPYSVYTGGLKDEQGSIVGQVFDISLGTDTRKIAHGLFWALRELDRRGADTIFVDGIDDELDIAAAVMNRLRKAASETRA</sequence>
<protein>
    <recommendedName>
        <fullName evidence="5">Conserved oligomeric Golgi complex subunit 4</fullName>
    </recommendedName>
    <alternativeName>
        <fullName evidence="15">Component of oligomeric Golgi complex 4</fullName>
    </alternativeName>
    <alternativeName>
        <fullName evidence="4">Threonylcarbamoyl-AMP synthase</fullName>
    </alternativeName>
</protein>
<evidence type="ECO:0000256" key="14">
    <source>
        <dbReference type="ARBA" id="ARBA00023136"/>
    </source>
</evidence>
<dbReference type="SMART" id="SM00762">
    <property type="entry name" value="Cog4"/>
    <property type="match status" value="1"/>
</dbReference>
<dbReference type="SMART" id="SM00831">
    <property type="entry name" value="Cation_ATPase_N"/>
    <property type="match status" value="1"/>
</dbReference>
<feature type="region of interest" description="Disordered" evidence="17">
    <location>
        <begin position="746"/>
        <end position="774"/>
    </location>
</feature>
<dbReference type="PANTHER" id="PTHR24016">
    <property type="entry name" value="CONSERVED OLIGOMERIC GOLGI COMPLEX SUBUNIT 4"/>
    <property type="match status" value="1"/>
</dbReference>
<dbReference type="Pfam" id="PF20663">
    <property type="entry name" value="COG4_N"/>
    <property type="match status" value="1"/>
</dbReference>
<keyword evidence="7 18" id="KW-0812">Transmembrane</keyword>
<dbReference type="Pfam" id="PF08318">
    <property type="entry name" value="COG4_m"/>
    <property type="match status" value="1"/>
</dbReference>
<feature type="coiled-coil region" evidence="16">
    <location>
        <begin position="1853"/>
        <end position="1880"/>
    </location>
</feature>
<dbReference type="Pfam" id="PF20662">
    <property type="entry name" value="COG4_C"/>
    <property type="match status" value="1"/>
</dbReference>
<dbReference type="InterPro" id="IPR048680">
    <property type="entry name" value="COG4_N"/>
</dbReference>
<evidence type="ECO:0000256" key="2">
    <source>
        <dbReference type="ARBA" id="ARBA00004395"/>
    </source>
</evidence>
<evidence type="ECO:0000256" key="8">
    <source>
        <dbReference type="ARBA" id="ARBA00022741"/>
    </source>
</evidence>
<evidence type="ECO:0000256" key="16">
    <source>
        <dbReference type="SAM" id="Coils"/>
    </source>
</evidence>
<dbReference type="Gene3D" id="3.40.50.1000">
    <property type="entry name" value="HAD superfamily/HAD-like"/>
    <property type="match status" value="1"/>
</dbReference>
<evidence type="ECO:0000256" key="4">
    <source>
        <dbReference type="ARBA" id="ARBA00015492"/>
    </source>
</evidence>
<comment type="caution">
    <text evidence="20">The sequence shown here is derived from an EMBL/GenBank/DDBJ whole genome shotgun (WGS) entry which is preliminary data.</text>
</comment>
<keyword evidence="11" id="KW-1278">Translocase</keyword>
<evidence type="ECO:0000256" key="1">
    <source>
        <dbReference type="ARBA" id="ARBA00004141"/>
    </source>
</evidence>
<dbReference type="SUPFAM" id="SSF55821">
    <property type="entry name" value="YrdC/RibB"/>
    <property type="match status" value="1"/>
</dbReference>
<keyword evidence="10" id="KW-0653">Protein transport</keyword>
<feature type="region of interest" description="Disordered" evidence="17">
    <location>
        <begin position="276"/>
        <end position="303"/>
    </location>
</feature>
<dbReference type="InterPro" id="IPR006068">
    <property type="entry name" value="ATPase_P-typ_cation-transptr_C"/>
</dbReference>
<dbReference type="Gene3D" id="2.70.150.10">
    <property type="entry name" value="Calcium-transporting ATPase, cytoplasmic transduction domain A"/>
    <property type="match status" value="1"/>
</dbReference>
<feature type="region of interest" description="Disordered" evidence="17">
    <location>
        <begin position="107"/>
        <end position="151"/>
    </location>
</feature>
<dbReference type="InterPro" id="IPR038385">
    <property type="entry name" value="Sua5/YwlC_C"/>
</dbReference>
<evidence type="ECO:0000256" key="5">
    <source>
        <dbReference type="ARBA" id="ARBA00020975"/>
    </source>
</evidence>
<evidence type="ECO:0000256" key="7">
    <source>
        <dbReference type="ARBA" id="ARBA00022692"/>
    </source>
</evidence>
<dbReference type="InterPro" id="IPR044492">
    <property type="entry name" value="P_typ_ATPase_HD_dom"/>
</dbReference>
<dbReference type="InterPro" id="IPR023214">
    <property type="entry name" value="HAD_sf"/>
</dbReference>
<evidence type="ECO:0000256" key="3">
    <source>
        <dbReference type="ARBA" id="ARBA00009215"/>
    </source>
</evidence>
<evidence type="ECO:0000256" key="18">
    <source>
        <dbReference type="SAM" id="Phobius"/>
    </source>
</evidence>
<evidence type="ECO:0000259" key="19">
    <source>
        <dbReference type="PROSITE" id="PS51163"/>
    </source>
</evidence>
<keyword evidence="6" id="KW-0813">Transport</keyword>
<dbReference type="PROSITE" id="PS00154">
    <property type="entry name" value="ATPASE_E1_E2"/>
    <property type="match status" value="1"/>
</dbReference>
<keyword evidence="12 18" id="KW-1133">Transmembrane helix</keyword>
<dbReference type="EMBL" id="JAWRVI010000006">
    <property type="protein sequence ID" value="KAK4093368.1"/>
    <property type="molecule type" value="Genomic_DNA"/>
</dbReference>
<gene>
    <name evidence="20" type="ORF">Purlil1_2525</name>
</gene>
<dbReference type="InterPro" id="IPR013167">
    <property type="entry name" value="COG4_M"/>
</dbReference>
<dbReference type="SFLD" id="SFLDG00002">
    <property type="entry name" value="C1.7:_P-type_atpase_like"/>
    <property type="match status" value="1"/>
</dbReference>
<evidence type="ECO:0000256" key="17">
    <source>
        <dbReference type="SAM" id="MobiDB-lite"/>
    </source>
</evidence>
<feature type="domain" description="YrdC-like" evidence="19">
    <location>
        <begin position="2100"/>
        <end position="2312"/>
    </location>
</feature>
<dbReference type="InterPro" id="IPR004014">
    <property type="entry name" value="ATPase_P-typ_cation-transptr_N"/>
</dbReference>
<dbReference type="InterPro" id="IPR023299">
    <property type="entry name" value="ATPase_P-typ_cyto_dom_N"/>
</dbReference>
<keyword evidence="14 18" id="KW-0472">Membrane</keyword>
<comment type="subcellular location">
    <subcellularLocation>
        <location evidence="2">Golgi apparatus membrane</location>
        <topology evidence="2">Peripheral membrane protein</topology>
    </subcellularLocation>
    <subcellularLocation>
        <location evidence="1">Membrane</location>
        <topology evidence="1">Multi-pass membrane protein</topology>
    </subcellularLocation>
</comment>
<feature type="region of interest" description="Disordered" evidence="17">
    <location>
        <begin position="1551"/>
        <end position="1577"/>
    </location>
</feature>
<evidence type="ECO:0000313" key="20">
    <source>
        <dbReference type="EMBL" id="KAK4093368.1"/>
    </source>
</evidence>
<dbReference type="SUPFAM" id="SSF81665">
    <property type="entry name" value="Calcium ATPase, transmembrane domain M"/>
    <property type="match status" value="1"/>
</dbReference>
<evidence type="ECO:0000256" key="10">
    <source>
        <dbReference type="ARBA" id="ARBA00022927"/>
    </source>
</evidence>
<proteinExistence type="inferred from homology"/>
<comment type="similarity">
    <text evidence="3">Belongs to the COG4 family.</text>
</comment>
<dbReference type="SUPFAM" id="SSF56784">
    <property type="entry name" value="HAD-like"/>
    <property type="match status" value="1"/>
</dbReference>
<evidence type="ECO:0000256" key="15">
    <source>
        <dbReference type="ARBA" id="ARBA00031340"/>
    </source>
</evidence>
<evidence type="ECO:0000256" key="12">
    <source>
        <dbReference type="ARBA" id="ARBA00022989"/>
    </source>
</evidence>
<dbReference type="InterPro" id="IPR036412">
    <property type="entry name" value="HAD-like_sf"/>
</dbReference>
<dbReference type="PROSITE" id="PS51163">
    <property type="entry name" value="YRDC"/>
    <property type="match status" value="1"/>
</dbReference>
<evidence type="ECO:0000256" key="9">
    <source>
        <dbReference type="ARBA" id="ARBA00022840"/>
    </source>
</evidence>
<keyword evidence="9" id="KW-0067">ATP-binding</keyword>
<dbReference type="Gene3D" id="1.20.58.1970">
    <property type="match status" value="1"/>
</dbReference>
<dbReference type="Pfam" id="PF00690">
    <property type="entry name" value="Cation_ATPase_N"/>
    <property type="match status" value="1"/>
</dbReference>
<dbReference type="PRINTS" id="PR00119">
    <property type="entry name" value="CATATPASE"/>
</dbReference>
<dbReference type="SFLD" id="SFLDS00003">
    <property type="entry name" value="Haloacid_Dehalogenase"/>
    <property type="match status" value="1"/>
</dbReference>
<feature type="transmembrane region" description="Helical" evidence="18">
    <location>
        <begin position="1101"/>
        <end position="1121"/>
    </location>
</feature>
<dbReference type="Gene3D" id="3.40.50.11030">
    <property type="entry name" value="Threonylcarbamoyl-AMP synthase, C-terminal domain"/>
    <property type="match status" value="1"/>
</dbReference>
<dbReference type="Pfam" id="PF03481">
    <property type="entry name" value="Sua5_C"/>
    <property type="match status" value="1"/>
</dbReference>
<dbReference type="Gene3D" id="1.20.1110.10">
    <property type="entry name" value="Calcium-transporting ATPase, transmembrane domain"/>
    <property type="match status" value="2"/>
</dbReference>
<dbReference type="SUPFAM" id="SSF81660">
    <property type="entry name" value="Metal cation-transporting ATPase, ATP-binding domain N"/>
    <property type="match status" value="1"/>
</dbReference>
<dbReference type="Pfam" id="PF00689">
    <property type="entry name" value="Cation_ATPase_C"/>
    <property type="match status" value="1"/>
</dbReference>
<dbReference type="InterPro" id="IPR048682">
    <property type="entry name" value="COG4"/>
</dbReference>
<dbReference type="Pfam" id="PF01300">
    <property type="entry name" value="Sua5_yciO_yrdC"/>
    <property type="match status" value="1"/>
</dbReference>
<dbReference type="InterPro" id="IPR048684">
    <property type="entry name" value="COG4_C"/>
</dbReference>
<name>A0ABR0CBQ5_PURLI</name>
<evidence type="ECO:0000313" key="21">
    <source>
        <dbReference type="Proteomes" id="UP001287286"/>
    </source>
</evidence>
<dbReference type="InterPro" id="IPR018303">
    <property type="entry name" value="ATPase_P-typ_P_site"/>
</dbReference>
<evidence type="ECO:0000256" key="13">
    <source>
        <dbReference type="ARBA" id="ARBA00023034"/>
    </source>
</evidence>
<dbReference type="InterPro" id="IPR005145">
    <property type="entry name" value="Sua5_C"/>
</dbReference>
<evidence type="ECO:0000256" key="11">
    <source>
        <dbReference type="ARBA" id="ARBA00022967"/>
    </source>
</evidence>
<dbReference type="NCBIfam" id="TIGR01494">
    <property type="entry name" value="ATPase_P-type"/>
    <property type="match status" value="2"/>
</dbReference>
<dbReference type="InterPro" id="IPR017945">
    <property type="entry name" value="DHBP_synth_RibB-like_a/b_dom"/>
</dbReference>
<dbReference type="InterPro" id="IPR008250">
    <property type="entry name" value="ATPase_P-typ_transduc_dom_A_sf"/>
</dbReference>
<feature type="transmembrane region" description="Helical" evidence="18">
    <location>
        <begin position="1064"/>
        <end position="1080"/>
    </location>
</feature>
<dbReference type="SUPFAM" id="SSF81653">
    <property type="entry name" value="Calcium ATPase, transduction domain A"/>
    <property type="match status" value="1"/>
</dbReference>
<keyword evidence="16" id="KW-0175">Coiled coil</keyword>
<feature type="transmembrane region" description="Helical" evidence="18">
    <location>
        <begin position="1030"/>
        <end position="1049"/>
    </location>
</feature>
<organism evidence="20 21">
    <name type="scientific">Purpureocillium lilacinum</name>
    <name type="common">Paecilomyces lilacinus</name>
    <dbReference type="NCBI Taxonomy" id="33203"/>
    <lineage>
        <taxon>Eukaryota</taxon>
        <taxon>Fungi</taxon>
        <taxon>Dikarya</taxon>
        <taxon>Ascomycota</taxon>
        <taxon>Pezizomycotina</taxon>
        <taxon>Sordariomycetes</taxon>
        <taxon>Hypocreomycetidae</taxon>
        <taxon>Hypocreales</taxon>
        <taxon>Ophiocordycipitaceae</taxon>
        <taxon>Purpureocillium</taxon>
    </lineage>
</organism>
<dbReference type="Gene3D" id="3.90.870.10">
    <property type="entry name" value="DHBP synthase"/>
    <property type="match status" value="1"/>
</dbReference>
<reference evidence="20 21" key="1">
    <citation type="journal article" date="2024" name="Microbiol. Resour. Announc.">
        <title>Genome annotations for the ascomycete fungi Trichoderma harzianum, Trichoderma aggressivum, and Purpureocillium lilacinum.</title>
        <authorList>
            <person name="Beijen E.P.W."/>
            <person name="Ohm R.A."/>
        </authorList>
    </citation>
    <scope>NUCLEOTIDE SEQUENCE [LARGE SCALE GENOMIC DNA]</scope>
    <source>
        <strain evidence="20 21">CBS 150709</strain>
    </source>
</reference>
<dbReference type="InterPro" id="IPR006070">
    <property type="entry name" value="Sua5-like_dom"/>
</dbReference>
<keyword evidence="13" id="KW-0333">Golgi apparatus</keyword>
<dbReference type="Pfam" id="PF13246">
    <property type="entry name" value="Cation_ATPase"/>
    <property type="match status" value="1"/>
</dbReference>
<dbReference type="Proteomes" id="UP001287286">
    <property type="component" value="Unassembled WGS sequence"/>
</dbReference>
<evidence type="ECO:0000256" key="6">
    <source>
        <dbReference type="ARBA" id="ARBA00022448"/>
    </source>
</evidence>
<dbReference type="InterPro" id="IPR023298">
    <property type="entry name" value="ATPase_P-typ_TM_dom_sf"/>
</dbReference>
<keyword evidence="21" id="KW-1185">Reference proteome</keyword>
<dbReference type="Gene3D" id="3.40.1110.10">
    <property type="entry name" value="Calcium-transporting ATPase, cytoplasmic domain N"/>
    <property type="match status" value="1"/>
</dbReference>
<feature type="compositionally biased region" description="Polar residues" evidence="17">
    <location>
        <begin position="117"/>
        <end position="130"/>
    </location>
</feature>
<accession>A0ABR0CBQ5</accession>
<dbReference type="SFLD" id="SFLDF00027">
    <property type="entry name" value="p-type_atpase"/>
    <property type="match status" value="1"/>
</dbReference>
<dbReference type="InterPro" id="IPR001757">
    <property type="entry name" value="P_typ_ATPase"/>
</dbReference>
<keyword evidence="8" id="KW-0547">Nucleotide-binding</keyword>
<dbReference type="PANTHER" id="PTHR24016:SF0">
    <property type="entry name" value="CONSERVED OLIGOMERIC GOLGI COMPLEX SUBUNIT 4"/>
    <property type="match status" value="1"/>
</dbReference>
<dbReference type="InterPro" id="IPR059000">
    <property type="entry name" value="ATPase_P-type_domA"/>
</dbReference>
<dbReference type="Pfam" id="PF00122">
    <property type="entry name" value="E1-E2_ATPase"/>
    <property type="match status" value="1"/>
</dbReference>